<accession>A0A1S7P6E8</accession>
<dbReference type="Proteomes" id="UP000191897">
    <property type="component" value="Unassembled WGS sequence"/>
</dbReference>
<sequence length="75" mass="8202">MAITKLEKGAFTALPLVTKSIAMSRSLHERSHVCRSDLLTLKIAKRLDLPIKTFSFQIQDQTTVGRSDGSTGVKG</sequence>
<name>A0A1S7P6E8_AGRTU</name>
<reference evidence="1 2" key="1">
    <citation type="submission" date="2016-01" db="EMBL/GenBank/DDBJ databases">
        <authorList>
            <person name="Oliw E.H."/>
        </authorList>
    </citation>
    <scope>NUCLEOTIDE SEQUENCE [LARGE SCALE GENOMIC DNA]</scope>
    <source>
        <strain evidence="1 2">Kerr 14</strain>
    </source>
</reference>
<evidence type="ECO:0000313" key="2">
    <source>
        <dbReference type="Proteomes" id="UP000191897"/>
    </source>
</evidence>
<protein>
    <submittedName>
        <fullName evidence="1">Uncharacterized protein</fullName>
    </submittedName>
</protein>
<dbReference type="AlphaFoldDB" id="A0A1S7P6E8"/>
<organism evidence="1 2">
    <name type="scientific">Agrobacterium tumefaciens str. Kerr 14</name>
    <dbReference type="NCBI Taxonomy" id="1183424"/>
    <lineage>
        <taxon>Bacteria</taxon>
        <taxon>Pseudomonadati</taxon>
        <taxon>Pseudomonadota</taxon>
        <taxon>Alphaproteobacteria</taxon>
        <taxon>Hyphomicrobiales</taxon>
        <taxon>Rhizobiaceae</taxon>
        <taxon>Rhizobium/Agrobacterium group</taxon>
        <taxon>Agrobacterium</taxon>
        <taxon>Agrobacterium tumefaciens complex</taxon>
    </lineage>
</organism>
<gene>
    <name evidence="1" type="ORF">AGR4C_Cc160131</name>
</gene>
<dbReference type="EMBL" id="FBWC01000008">
    <property type="protein sequence ID" value="CUX16716.1"/>
    <property type="molecule type" value="Genomic_DNA"/>
</dbReference>
<evidence type="ECO:0000313" key="1">
    <source>
        <dbReference type="EMBL" id="CUX16716.1"/>
    </source>
</evidence>
<proteinExistence type="predicted"/>